<dbReference type="OrthoDB" id="1103805at2759"/>
<dbReference type="InterPro" id="IPR051564">
    <property type="entry name" value="LRR_receptor-like_kinase"/>
</dbReference>
<dbReference type="PANTHER" id="PTHR48055">
    <property type="entry name" value="LEUCINE-RICH REPEAT RECEPTOR PROTEIN KINASE EMS1"/>
    <property type="match status" value="1"/>
</dbReference>
<protein>
    <recommendedName>
        <fullName evidence="4">Protein kinase domain-containing protein</fullName>
    </recommendedName>
</protein>
<gene>
    <name evidence="2" type="ORF">F0562_026292</name>
</gene>
<feature type="region of interest" description="Disordered" evidence="1">
    <location>
        <begin position="148"/>
        <end position="172"/>
    </location>
</feature>
<dbReference type="SUPFAM" id="SSF56112">
    <property type="entry name" value="Protein kinase-like (PK-like)"/>
    <property type="match status" value="2"/>
</dbReference>
<dbReference type="PANTHER" id="PTHR48055:SF55">
    <property type="entry name" value="PROTEIN KINASE DOMAIN-CONTAINING PROTEIN"/>
    <property type="match status" value="1"/>
</dbReference>
<name>A0A5J5BAU5_9ASTE</name>
<organism evidence="2 3">
    <name type="scientific">Nyssa sinensis</name>
    <dbReference type="NCBI Taxonomy" id="561372"/>
    <lineage>
        <taxon>Eukaryota</taxon>
        <taxon>Viridiplantae</taxon>
        <taxon>Streptophyta</taxon>
        <taxon>Embryophyta</taxon>
        <taxon>Tracheophyta</taxon>
        <taxon>Spermatophyta</taxon>
        <taxon>Magnoliopsida</taxon>
        <taxon>eudicotyledons</taxon>
        <taxon>Gunneridae</taxon>
        <taxon>Pentapetalae</taxon>
        <taxon>asterids</taxon>
        <taxon>Cornales</taxon>
        <taxon>Nyssaceae</taxon>
        <taxon>Nyssa</taxon>
    </lineage>
</organism>
<evidence type="ECO:0008006" key="4">
    <source>
        <dbReference type="Google" id="ProtNLM"/>
    </source>
</evidence>
<reference evidence="2 3" key="1">
    <citation type="submission" date="2019-09" db="EMBL/GenBank/DDBJ databases">
        <title>A chromosome-level genome assembly of the Chinese tupelo Nyssa sinensis.</title>
        <authorList>
            <person name="Yang X."/>
            <person name="Kang M."/>
            <person name="Yang Y."/>
            <person name="Xiong H."/>
            <person name="Wang M."/>
            <person name="Zhang Z."/>
            <person name="Wang Z."/>
            <person name="Wu H."/>
            <person name="Ma T."/>
            <person name="Liu J."/>
            <person name="Xi Z."/>
        </authorList>
    </citation>
    <scope>NUCLEOTIDE SEQUENCE [LARGE SCALE GENOMIC DNA]</scope>
    <source>
        <strain evidence="2">J267</strain>
        <tissue evidence="2">Leaf</tissue>
    </source>
</reference>
<evidence type="ECO:0000313" key="2">
    <source>
        <dbReference type="EMBL" id="KAA8539600.1"/>
    </source>
</evidence>
<sequence>MMTGKKPTDPMFEDGLDHHSFAKVALPGIVLLEVLTGKKPILEDDLDLHNFARKALPDRVMEIVDPLLLKDLENDLAAECLISMVRIGVACSMMSPQDRMDIKKVIDELNLVRDFLQGTRKRPTRRYTTLDLSMSWLVSLEKSNRQEESSLPNFENSYCQEESESYSQEESESYSQGEPCLPIFENSFSQEESWLPNFENPFSQEELWLPNFEKSYIYSEYCLGSEMSTNGDVYNYGILLLEMMTGKSPTNNMFVDNLHNFSRMALPECVLEIVDPFLQNNDNKEATTMAANNYNRRLRQTSNGSRTDCLISVIKIGVACSMESPQHRMNINSRYRETKKGYADTQLTIFLAEKSKSGVTMDNLKFGQIYAEKSITEYGLGSEVSTKGDIYSYGILLLEMMTGKKPTDPMFEDGLDHHSFARVALPGIVLLEVLTGKRPIVEDDFDLHSFARKTLPNRVMEIVDPFLLKDIKEDSAMECLKSMVRIGVACSMESPQDRMEIKNVIRELNLIRDILQGTRKQPT</sequence>
<proteinExistence type="predicted"/>
<evidence type="ECO:0000256" key="1">
    <source>
        <dbReference type="SAM" id="MobiDB-lite"/>
    </source>
</evidence>
<dbReference type="EMBL" id="CM018037">
    <property type="protein sequence ID" value="KAA8539600.1"/>
    <property type="molecule type" value="Genomic_DNA"/>
</dbReference>
<feature type="compositionally biased region" description="Acidic residues" evidence="1">
    <location>
        <begin position="161"/>
        <end position="172"/>
    </location>
</feature>
<dbReference type="AlphaFoldDB" id="A0A5J5BAU5"/>
<dbReference type="InterPro" id="IPR011009">
    <property type="entry name" value="Kinase-like_dom_sf"/>
</dbReference>
<dbReference type="Proteomes" id="UP000325577">
    <property type="component" value="Linkage Group LG14"/>
</dbReference>
<dbReference type="GO" id="GO:0016020">
    <property type="term" value="C:membrane"/>
    <property type="evidence" value="ECO:0007669"/>
    <property type="project" value="TreeGrafter"/>
</dbReference>
<accession>A0A5J5BAU5</accession>
<dbReference type="Gene3D" id="1.10.510.10">
    <property type="entry name" value="Transferase(Phosphotransferase) domain 1"/>
    <property type="match status" value="4"/>
</dbReference>
<keyword evidence="3" id="KW-1185">Reference proteome</keyword>
<evidence type="ECO:0000313" key="3">
    <source>
        <dbReference type="Proteomes" id="UP000325577"/>
    </source>
</evidence>